<dbReference type="KEGG" id="alkq:M9189_05710"/>
<dbReference type="PROSITE" id="PS51464">
    <property type="entry name" value="SIS"/>
    <property type="match status" value="1"/>
</dbReference>
<dbReference type="RefSeq" id="WP_250725308.1">
    <property type="nucleotide sequence ID" value="NZ_CP098400.1"/>
</dbReference>
<dbReference type="Gene3D" id="3.40.50.10490">
    <property type="entry name" value="Glucose-6-phosphate isomerase like protein, domain 1"/>
    <property type="match status" value="1"/>
</dbReference>
<dbReference type="GO" id="GO:1901135">
    <property type="term" value="P:carbohydrate derivative metabolic process"/>
    <property type="evidence" value="ECO:0007669"/>
    <property type="project" value="InterPro"/>
</dbReference>
<dbReference type="InterPro" id="IPR035474">
    <property type="entry name" value="SIS_Kpsf"/>
</dbReference>
<gene>
    <name evidence="2" type="ORF">M9189_05710</name>
</gene>
<dbReference type="Proteomes" id="UP001056426">
    <property type="component" value="Chromosome"/>
</dbReference>
<dbReference type="GO" id="GO:0097367">
    <property type="term" value="F:carbohydrate derivative binding"/>
    <property type="evidence" value="ECO:0007669"/>
    <property type="project" value="InterPro"/>
</dbReference>
<dbReference type="AlphaFoldDB" id="A0A9J6ZT56"/>
<dbReference type="EMBL" id="CP098400">
    <property type="protein sequence ID" value="URW80845.1"/>
    <property type="molecule type" value="Genomic_DNA"/>
</dbReference>
<dbReference type="Pfam" id="PF01380">
    <property type="entry name" value="SIS"/>
    <property type="match status" value="1"/>
</dbReference>
<organism evidence="2 3">
    <name type="scientific">Xiashengella succiniciproducens</name>
    <dbReference type="NCBI Taxonomy" id="2949635"/>
    <lineage>
        <taxon>Bacteria</taxon>
        <taxon>Pseudomonadati</taxon>
        <taxon>Bacteroidota</taxon>
        <taxon>Bacteroidia</taxon>
        <taxon>Marinilabiliales</taxon>
        <taxon>Marinilabiliaceae</taxon>
        <taxon>Xiashengella</taxon>
    </lineage>
</organism>
<dbReference type="PANTHER" id="PTHR38418">
    <property type="entry name" value="SUGAR ISOMERASE, KPSF/GUTQ (AFU_ORTHOLOGUE AFUA_6G08860)"/>
    <property type="match status" value="1"/>
</dbReference>
<dbReference type="CDD" id="cd05014">
    <property type="entry name" value="SIS_Kpsf"/>
    <property type="match status" value="1"/>
</dbReference>
<dbReference type="PANTHER" id="PTHR38418:SF2">
    <property type="entry name" value="SUGAR ISOMERASE, KPSF_GUTQ (AFU_ORTHOLOGUE AFUA_6G08860)"/>
    <property type="match status" value="1"/>
</dbReference>
<accession>A0A9J6ZT56</accession>
<feature type="domain" description="SIS" evidence="1">
    <location>
        <begin position="33"/>
        <end position="178"/>
    </location>
</feature>
<sequence>MILDEVKDILSAEAEAVRNIPVGPQFEKALELIYEQVHVKRGKLITSGMGKAGQIAVNISTTFSSTGTPAVFLHPAEAQHGDLGVIQENDVMLLISNSGKTREIVELVSLARRLRPEIRFIVITGNPDSVLATEADVFIPTGSPREVCALGLTPTTSTTIMTVLGDVLVVLMMKKIGFTNHDYSLRHHGGYLGDKSRQAATLDKNKQI</sequence>
<dbReference type="InterPro" id="IPR001347">
    <property type="entry name" value="SIS_dom"/>
</dbReference>
<dbReference type="SUPFAM" id="SSF53697">
    <property type="entry name" value="SIS domain"/>
    <property type="match status" value="1"/>
</dbReference>
<evidence type="ECO:0000259" key="1">
    <source>
        <dbReference type="PROSITE" id="PS51464"/>
    </source>
</evidence>
<proteinExistence type="predicted"/>
<dbReference type="InterPro" id="IPR046348">
    <property type="entry name" value="SIS_dom_sf"/>
</dbReference>
<reference evidence="2" key="1">
    <citation type="submission" date="2022-05" db="EMBL/GenBank/DDBJ databases">
        <authorList>
            <person name="Sun X."/>
        </authorList>
    </citation>
    <scope>NUCLEOTIDE SEQUENCE</scope>
    <source>
        <strain evidence="2">Ai-910</strain>
    </source>
</reference>
<name>A0A9J6ZT56_9BACT</name>
<protein>
    <submittedName>
        <fullName evidence="2">SIS domain-containing protein</fullName>
    </submittedName>
</protein>
<evidence type="ECO:0000313" key="2">
    <source>
        <dbReference type="EMBL" id="URW80845.1"/>
    </source>
</evidence>
<evidence type="ECO:0000313" key="3">
    <source>
        <dbReference type="Proteomes" id="UP001056426"/>
    </source>
</evidence>
<reference evidence="2" key="2">
    <citation type="submission" date="2022-06" db="EMBL/GenBank/DDBJ databases">
        <title>Xiashengella guii gen. nov. sp. nov., a bacterium isolated form anaerobic digestion tank.</title>
        <authorList>
            <person name="Huang H."/>
        </authorList>
    </citation>
    <scope>NUCLEOTIDE SEQUENCE</scope>
    <source>
        <strain evidence="2">Ai-910</strain>
    </source>
</reference>
<keyword evidence="3" id="KW-1185">Reference proteome</keyword>